<protein>
    <submittedName>
        <fullName evidence="4">Alpha/beta hydrolase</fullName>
    </submittedName>
</protein>
<dbReference type="GO" id="GO:0016787">
    <property type="term" value="F:hydrolase activity"/>
    <property type="evidence" value="ECO:0007669"/>
    <property type="project" value="UniProtKB-KW"/>
</dbReference>
<dbReference type="PANTHER" id="PTHR48081">
    <property type="entry name" value="AB HYDROLASE SUPERFAMILY PROTEIN C4A8.06C"/>
    <property type="match status" value="1"/>
</dbReference>
<dbReference type="InterPro" id="IPR029058">
    <property type="entry name" value="AB_hydrolase_fold"/>
</dbReference>
<accession>A0A941ES48</accession>
<evidence type="ECO:0000313" key="4">
    <source>
        <dbReference type="EMBL" id="MBR7837032.1"/>
    </source>
</evidence>
<name>A0A941ES48_9ACTN</name>
<dbReference type="Pfam" id="PF07859">
    <property type="entry name" value="Abhydrolase_3"/>
    <property type="match status" value="1"/>
</dbReference>
<keyword evidence="1 4" id="KW-0378">Hydrolase</keyword>
<proteinExistence type="predicted"/>
<comment type="caution">
    <text evidence="4">The sequence shown here is derived from an EMBL/GenBank/DDBJ whole genome shotgun (WGS) entry which is preliminary data.</text>
</comment>
<evidence type="ECO:0000256" key="1">
    <source>
        <dbReference type="ARBA" id="ARBA00022801"/>
    </source>
</evidence>
<feature type="compositionally biased region" description="Low complexity" evidence="2">
    <location>
        <begin position="19"/>
        <end position="31"/>
    </location>
</feature>
<feature type="region of interest" description="Disordered" evidence="2">
    <location>
        <begin position="1"/>
        <end position="40"/>
    </location>
</feature>
<dbReference type="PANTHER" id="PTHR48081:SF8">
    <property type="entry name" value="ALPHA_BETA HYDROLASE FOLD-3 DOMAIN-CONTAINING PROTEIN-RELATED"/>
    <property type="match status" value="1"/>
</dbReference>
<sequence>MVRQAQATPPPHSDTRTYPQARPRPAAQPQPVGAVLDRTIPGPGGTTLAVRVYEPRTADPAASSPRSARRRPALVYFFGGGRPLGCLETGDGVCRALTNTAHCVTVSVRYRLAPQFPFQAAVRDCHAATRWVATHAAELGVDRARIAVGGDEAGGNLAAAVALLARETGPALCHQLLVCPNIAGEDHDPRQSGRAAAWHWQQYLAAPEDRGDPCTSPRNADSLADLPAATVITAELDPRRDEAEHYALMLLASGVPVEVRRFHGVPQGFFALPAVYPLARAALSYAAAGLATAFAPAGHQPSRR</sequence>
<evidence type="ECO:0000259" key="3">
    <source>
        <dbReference type="Pfam" id="PF07859"/>
    </source>
</evidence>
<reference evidence="4" key="1">
    <citation type="submission" date="2021-04" db="EMBL/GenBank/DDBJ databases">
        <title>Genome based classification of Actinospica acidithermotolerans sp. nov., an actinobacterium isolated from an Indonesian hot spring.</title>
        <authorList>
            <person name="Kusuma A.B."/>
            <person name="Putra K.E."/>
            <person name="Nafisah S."/>
            <person name="Loh J."/>
            <person name="Nouioui I."/>
            <person name="Goodfellow M."/>
        </authorList>
    </citation>
    <scope>NUCLEOTIDE SEQUENCE</scope>
    <source>
        <strain evidence="4">CSCA 57</strain>
    </source>
</reference>
<dbReference type="SUPFAM" id="SSF53474">
    <property type="entry name" value="alpha/beta-Hydrolases"/>
    <property type="match status" value="1"/>
</dbReference>
<organism evidence="4 5">
    <name type="scientific">Actinospica durhamensis</name>
    <dbReference type="NCBI Taxonomy" id="1508375"/>
    <lineage>
        <taxon>Bacteria</taxon>
        <taxon>Bacillati</taxon>
        <taxon>Actinomycetota</taxon>
        <taxon>Actinomycetes</taxon>
        <taxon>Catenulisporales</taxon>
        <taxon>Actinospicaceae</taxon>
        <taxon>Actinospica</taxon>
    </lineage>
</organism>
<dbReference type="RefSeq" id="WP_212531501.1">
    <property type="nucleotide sequence ID" value="NZ_JAGSOG010000176.1"/>
</dbReference>
<dbReference type="Gene3D" id="3.40.50.1820">
    <property type="entry name" value="alpha/beta hydrolase"/>
    <property type="match status" value="1"/>
</dbReference>
<keyword evidence="5" id="KW-1185">Reference proteome</keyword>
<evidence type="ECO:0000313" key="5">
    <source>
        <dbReference type="Proteomes" id="UP000675781"/>
    </source>
</evidence>
<gene>
    <name evidence="4" type="ORF">KDL01_27395</name>
</gene>
<dbReference type="AlphaFoldDB" id="A0A941ES48"/>
<dbReference type="InterPro" id="IPR050300">
    <property type="entry name" value="GDXG_lipolytic_enzyme"/>
</dbReference>
<evidence type="ECO:0000256" key="2">
    <source>
        <dbReference type="SAM" id="MobiDB-lite"/>
    </source>
</evidence>
<dbReference type="Proteomes" id="UP000675781">
    <property type="component" value="Unassembled WGS sequence"/>
</dbReference>
<dbReference type="EMBL" id="JAGSOG010000176">
    <property type="protein sequence ID" value="MBR7837032.1"/>
    <property type="molecule type" value="Genomic_DNA"/>
</dbReference>
<feature type="domain" description="Alpha/beta hydrolase fold-3" evidence="3">
    <location>
        <begin position="74"/>
        <end position="270"/>
    </location>
</feature>
<dbReference type="InterPro" id="IPR013094">
    <property type="entry name" value="AB_hydrolase_3"/>
</dbReference>